<dbReference type="PANTHER" id="PTHR36448:SF2">
    <property type="entry name" value="CUPIN TYPE-1 DOMAIN-CONTAINING PROTEIN"/>
    <property type="match status" value="1"/>
</dbReference>
<dbReference type="AlphaFoldDB" id="A0A7T6Z024"/>
<protein>
    <recommendedName>
        <fullName evidence="3">Cupin domain-containing protein</fullName>
    </recommendedName>
</protein>
<keyword evidence="2" id="KW-1185">Reference proteome</keyword>
<dbReference type="Gene3D" id="2.60.120.10">
    <property type="entry name" value="Jelly Rolls"/>
    <property type="match status" value="1"/>
</dbReference>
<accession>A0A7T6Z024</accession>
<gene>
    <name evidence="1" type="ORF">HUG15_01845</name>
</gene>
<dbReference type="InterPro" id="IPR014500">
    <property type="entry name" value="UCP019307_cupin"/>
</dbReference>
<dbReference type="Proteomes" id="UP000595823">
    <property type="component" value="Chromosome"/>
</dbReference>
<dbReference type="KEGG" id="scia:HUG15_01845"/>
<evidence type="ECO:0000313" key="2">
    <source>
        <dbReference type="Proteomes" id="UP000595823"/>
    </source>
</evidence>
<name>A0A7T6Z024_9BACI</name>
<evidence type="ECO:0000313" key="1">
    <source>
        <dbReference type="EMBL" id="QQK74473.1"/>
    </source>
</evidence>
<dbReference type="RefSeq" id="WP_200126693.1">
    <property type="nucleotide sequence ID" value="NZ_CP054705.1"/>
</dbReference>
<dbReference type="InterPro" id="IPR014710">
    <property type="entry name" value="RmlC-like_jellyroll"/>
</dbReference>
<proteinExistence type="predicted"/>
<dbReference type="PANTHER" id="PTHR36448">
    <property type="entry name" value="BLR7373 PROTEIN"/>
    <property type="match status" value="1"/>
</dbReference>
<dbReference type="CDD" id="cd02219">
    <property type="entry name" value="cupin_YjlB-like"/>
    <property type="match status" value="1"/>
</dbReference>
<dbReference type="InterPro" id="IPR047121">
    <property type="entry name" value="YjiB-like"/>
</dbReference>
<dbReference type="InterPro" id="IPR011051">
    <property type="entry name" value="RmlC_Cupin_sf"/>
</dbReference>
<evidence type="ECO:0008006" key="3">
    <source>
        <dbReference type="Google" id="ProtNLM"/>
    </source>
</evidence>
<dbReference type="SUPFAM" id="SSF51182">
    <property type="entry name" value="RmlC-like cupins"/>
    <property type="match status" value="1"/>
</dbReference>
<dbReference type="EMBL" id="CP054705">
    <property type="protein sequence ID" value="QQK74473.1"/>
    <property type="molecule type" value="Genomic_DNA"/>
</dbReference>
<reference evidence="1 2" key="1">
    <citation type="submission" date="2020-06" db="EMBL/GenBank/DDBJ databases">
        <title>Genomic analysis of Salicibibacter sp. NKC5-3.</title>
        <authorList>
            <person name="Oh Y.J."/>
        </authorList>
    </citation>
    <scope>NUCLEOTIDE SEQUENCE [LARGE SCALE GENOMIC DNA]</scope>
    <source>
        <strain evidence="1 2">NKC5-3</strain>
    </source>
</reference>
<dbReference type="PIRSF" id="PIRSF019307">
    <property type="entry name" value="UCP019307"/>
    <property type="match status" value="1"/>
</dbReference>
<sequence>MKPSKDIAIEPLKYDDDGSIPNHPSYPLLLYKNVMTSEDDPKDVFAQNNWLGAWRGSVAPYHHYHSNSHEVLVVSSGSALLQLGGEQGAEVNIQQDDTVILPAGFGHKRLEASDDFEVIGAYPNGQSYDFCYGYADERPEKLENIKKVPLPDTDPLFGESGPLFSYWS</sequence>
<organism evidence="1 2">
    <name type="scientific">Salicibibacter cibarius</name>
    <dbReference type="NCBI Taxonomy" id="2743000"/>
    <lineage>
        <taxon>Bacteria</taxon>
        <taxon>Bacillati</taxon>
        <taxon>Bacillota</taxon>
        <taxon>Bacilli</taxon>
        <taxon>Bacillales</taxon>
        <taxon>Bacillaceae</taxon>
        <taxon>Salicibibacter</taxon>
    </lineage>
</organism>